<keyword evidence="2" id="KW-1185">Reference proteome</keyword>
<reference evidence="1 2" key="1">
    <citation type="submission" date="2019-06" db="EMBL/GenBank/DDBJ databases">
        <title>A chromosomal-level reference genome of Carpinus fangiana (Coryloideae, Betulaceae).</title>
        <authorList>
            <person name="Yang X."/>
            <person name="Wang Z."/>
            <person name="Zhang L."/>
            <person name="Hao G."/>
            <person name="Liu J."/>
            <person name="Yang Y."/>
        </authorList>
    </citation>
    <scope>NUCLEOTIDE SEQUENCE [LARGE SCALE GENOMIC DNA]</scope>
    <source>
        <strain evidence="1">Cfa_2016G</strain>
        <tissue evidence="1">Leaf</tissue>
    </source>
</reference>
<evidence type="ECO:0000313" key="2">
    <source>
        <dbReference type="Proteomes" id="UP000327013"/>
    </source>
</evidence>
<sequence>MEVQVPVILVDSNSSEEEEVAAANVTKRKYEEYRQISDLSGFDNLRAMIEA</sequence>
<dbReference type="AlphaFoldDB" id="A0A5N6RIY2"/>
<protein>
    <submittedName>
        <fullName evidence="1">Uncharacterized protein</fullName>
    </submittedName>
</protein>
<dbReference type="EMBL" id="CM017327">
    <property type="protein sequence ID" value="KAE8099003.1"/>
    <property type="molecule type" value="Genomic_DNA"/>
</dbReference>
<dbReference type="Proteomes" id="UP000327013">
    <property type="component" value="Chromosome 7"/>
</dbReference>
<organism evidence="1 2">
    <name type="scientific">Carpinus fangiana</name>
    <dbReference type="NCBI Taxonomy" id="176857"/>
    <lineage>
        <taxon>Eukaryota</taxon>
        <taxon>Viridiplantae</taxon>
        <taxon>Streptophyta</taxon>
        <taxon>Embryophyta</taxon>
        <taxon>Tracheophyta</taxon>
        <taxon>Spermatophyta</taxon>
        <taxon>Magnoliopsida</taxon>
        <taxon>eudicotyledons</taxon>
        <taxon>Gunneridae</taxon>
        <taxon>Pentapetalae</taxon>
        <taxon>rosids</taxon>
        <taxon>fabids</taxon>
        <taxon>Fagales</taxon>
        <taxon>Betulaceae</taxon>
        <taxon>Carpinus</taxon>
    </lineage>
</organism>
<proteinExistence type="predicted"/>
<gene>
    <name evidence="1" type="ORF">FH972_017020</name>
</gene>
<evidence type="ECO:0000313" key="1">
    <source>
        <dbReference type="EMBL" id="KAE8099003.1"/>
    </source>
</evidence>
<name>A0A5N6RIY2_9ROSI</name>
<accession>A0A5N6RIY2</accession>